<keyword evidence="2" id="KW-0677">Repeat</keyword>
<evidence type="ECO:0000256" key="3">
    <source>
        <dbReference type="ARBA" id="ARBA00023035"/>
    </source>
</evidence>
<organism evidence="6 7">
    <name type="scientific">Spirodela intermedia</name>
    <name type="common">Intermediate duckweed</name>
    <dbReference type="NCBI Taxonomy" id="51605"/>
    <lineage>
        <taxon>Eukaryota</taxon>
        <taxon>Viridiplantae</taxon>
        <taxon>Streptophyta</taxon>
        <taxon>Embryophyta</taxon>
        <taxon>Tracheophyta</taxon>
        <taxon>Spermatophyta</taxon>
        <taxon>Magnoliopsida</taxon>
        <taxon>Liliopsida</taxon>
        <taxon>Araceae</taxon>
        <taxon>Lemnoideae</taxon>
        <taxon>Spirodela</taxon>
    </lineage>
</organism>
<feature type="chain" id="PRO_5029570882" description="Bulb-type lectin domain-containing protein" evidence="4">
    <location>
        <begin position="27"/>
        <end position="160"/>
    </location>
</feature>
<name>A0A7I8K6F8_SPIIN</name>
<feature type="signal peptide" evidence="4">
    <location>
        <begin position="1"/>
        <end position="26"/>
    </location>
</feature>
<keyword evidence="7" id="KW-1185">Reference proteome</keyword>
<keyword evidence="3" id="KW-0430">Lectin</keyword>
<dbReference type="EMBL" id="LR746265">
    <property type="protein sequence ID" value="CAA7392161.1"/>
    <property type="molecule type" value="Genomic_DNA"/>
</dbReference>
<dbReference type="SUPFAM" id="SSF51110">
    <property type="entry name" value="alpha-D-mannose-specific plant lectins"/>
    <property type="match status" value="1"/>
</dbReference>
<keyword evidence="4" id="KW-0732">Signal</keyword>
<evidence type="ECO:0000313" key="7">
    <source>
        <dbReference type="Proteomes" id="UP000663760"/>
    </source>
</evidence>
<dbReference type="Gene3D" id="2.90.10.10">
    <property type="entry name" value="Bulb-type lectin domain"/>
    <property type="match status" value="3"/>
</dbReference>
<dbReference type="CDD" id="cd00028">
    <property type="entry name" value="B_lectin"/>
    <property type="match status" value="1"/>
</dbReference>
<gene>
    <name evidence="6" type="ORF">SI8410_02003328</name>
</gene>
<dbReference type="InterPro" id="IPR036426">
    <property type="entry name" value="Bulb-type_lectin_dom_sf"/>
</dbReference>
<dbReference type="GO" id="GO:0005537">
    <property type="term" value="F:D-mannose binding"/>
    <property type="evidence" value="ECO:0007669"/>
    <property type="project" value="UniProtKB-KW"/>
</dbReference>
<feature type="domain" description="Bulb-type lectin" evidence="5">
    <location>
        <begin position="27"/>
        <end position="133"/>
    </location>
</feature>
<evidence type="ECO:0000256" key="2">
    <source>
        <dbReference type="ARBA" id="ARBA00022737"/>
    </source>
</evidence>
<dbReference type="Proteomes" id="UP000663760">
    <property type="component" value="Chromosome 2"/>
</dbReference>
<dbReference type="InterPro" id="IPR001480">
    <property type="entry name" value="Bulb-type_lectin_dom"/>
</dbReference>
<evidence type="ECO:0000256" key="4">
    <source>
        <dbReference type="SAM" id="SignalP"/>
    </source>
</evidence>
<dbReference type="SMART" id="SM00108">
    <property type="entry name" value="B_lectin"/>
    <property type="match status" value="1"/>
</dbReference>
<dbReference type="PROSITE" id="PS50927">
    <property type="entry name" value="BULB_LECTIN"/>
    <property type="match status" value="1"/>
</dbReference>
<accession>A0A7I8K6F8</accession>
<sequence length="160" mass="17439">MVARNLIPLPFLLLIFLCLIFSPCLARSELRAGQTLFAPQYLETGRFTLVMQNDCNLVLYDGGAVWSSRTFGKGTNCRAAMQTDGNFVIYTGGRPVWASNTNFGFGNYVLVLQRDRNLVIYNGQSRAIWATGTNIFGAGVTVAPLKNASSTPVGVPVKKP</sequence>
<evidence type="ECO:0000259" key="5">
    <source>
        <dbReference type="PROSITE" id="PS50927"/>
    </source>
</evidence>
<protein>
    <recommendedName>
        <fullName evidence="5">Bulb-type lectin domain-containing protein</fullName>
    </recommendedName>
</protein>
<evidence type="ECO:0000256" key="1">
    <source>
        <dbReference type="ARBA" id="ARBA00022546"/>
    </source>
</evidence>
<reference evidence="6" key="1">
    <citation type="submission" date="2020-02" db="EMBL/GenBank/DDBJ databases">
        <authorList>
            <person name="Scholz U."/>
            <person name="Mascher M."/>
            <person name="Fiebig A."/>
        </authorList>
    </citation>
    <scope>NUCLEOTIDE SEQUENCE</scope>
</reference>
<keyword evidence="3" id="KW-0465">Mannose-binding</keyword>
<dbReference type="AlphaFoldDB" id="A0A7I8K6F8"/>
<dbReference type="OrthoDB" id="418274at2759"/>
<evidence type="ECO:0000313" key="6">
    <source>
        <dbReference type="EMBL" id="CAA7392161.1"/>
    </source>
</evidence>
<dbReference type="GO" id="GO:0051707">
    <property type="term" value="P:response to other organism"/>
    <property type="evidence" value="ECO:0007669"/>
    <property type="project" value="UniProtKB-ARBA"/>
</dbReference>
<keyword evidence="1" id="KW-0348">Hemagglutinin</keyword>
<proteinExistence type="predicted"/>